<dbReference type="EMBL" id="CACTIH010009041">
    <property type="protein sequence ID" value="CAA3020640.1"/>
    <property type="molecule type" value="Genomic_DNA"/>
</dbReference>
<name>A0A8S0UVF3_OLEEU</name>
<dbReference type="AlphaFoldDB" id="A0A8S0UVF3"/>
<organism evidence="1 2">
    <name type="scientific">Olea europaea subsp. europaea</name>
    <dbReference type="NCBI Taxonomy" id="158383"/>
    <lineage>
        <taxon>Eukaryota</taxon>
        <taxon>Viridiplantae</taxon>
        <taxon>Streptophyta</taxon>
        <taxon>Embryophyta</taxon>
        <taxon>Tracheophyta</taxon>
        <taxon>Spermatophyta</taxon>
        <taxon>Magnoliopsida</taxon>
        <taxon>eudicotyledons</taxon>
        <taxon>Gunneridae</taxon>
        <taxon>Pentapetalae</taxon>
        <taxon>asterids</taxon>
        <taxon>lamiids</taxon>
        <taxon>Lamiales</taxon>
        <taxon>Oleaceae</taxon>
        <taxon>Oleeae</taxon>
        <taxon>Olea</taxon>
    </lineage>
</organism>
<evidence type="ECO:0000313" key="1">
    <source>
        <dbReference type="EMBL" id="CAA3020640.1"/>
    </source>
</evidence>
<gene>
    <name evidence="1" type="ORF">OLEA9_A062456</name>
</gene>
<dbReference type="Gramene" id="OE9A062456T1">
    <property type="protein sequence ID" value="OE9A062456C1"/>
    <property type="gene ID" value="OE9A062456"/>
</dbReference>
<accession>A0A8S0UVF3</accession>
<proteinExistence type="predicted"/>
<evidence type="ECO:0000313" key="2">
    <source>
        <dbReference type="Proteomes" id="UP000594638"/>
    </source>
</evidence>
<keyword evidence="2" id="KW-1185">Reference proteome</keyword>
<sequence>MALRVDMEDEVFNFLELVDFDFEENECQPSQHDVREIRLKGQEVREKFMNKIKTSQKEIQFTGGIVGNIEF</sequence>
<dbReference type="Proteomes" id="UP000594638">
    <property type="component" value="Unassembled WGS sequence"/>
</dbReference>
<protein>
    <submittedName>
        <fullName evidence="1">Uncharacterized protein</fullName>
    </submittedName>
</protein>
<reference evidence="1 2" key="1">
    <citation type="submission" date="2019-12" db="EMBL/GenBank/DDBJ databases">
        <authorList>
            <person name="Alioto T."/>
            <person name="Alioto T."/>
            <person name="Gomez Garrido J."/>
        </authorList>
    </citation>
    <scope>NUCLEOTIDE SEQUENCE [LARGE SCALE GENOMIC DNA]</scope>
</reference>
<comment type="caution">
    <text evidence="1">The sequence shown here is derived from an EMBL/GenBank/DDBJ whole genome shotgun (WGS) entry which is preliminary data.</text>
</comment>